<dbReference type="SUPFAM" id="SSF69304">
    <property type="entry name" value="Tricorn protease N-terminal domain"/>
    <property type="match status" value="1"/>
</dbReference>
<evidence type="ECO:0000313" key="4">
    <source>
        <dbReference type="Proteomes" id="UP000605253"/>
    </source>
</evidence>
<reference evidence="3" key="1">
    <citation type="journal article" date="2014" name="Int. J. Syst. Evol. Microbiol.">
        <title>Complete genome sequence of Corynebacterium casei LMG S-19264T (=DSM 44701T), isolated from a smear-ripened cheese.</title>
        <authorList>
            <consortium name="US DOE Joint Genome Institute (JGI-PGF)"/>
            <person name="Walter F."/>
            <person name="Albersmeier A."/>
            <person name="Kalinowski J."/>
            <person name="Ruckert C."/>
        </authorList>
    </citation>
    <scope>NUCLEOTIDE SEQUENCE</scope>
    <source>
        <strain evidence="3">CGMCC 1.12181</strain>
    </source>
</reference>
<dbReference type="InterPro" id="IPR044060">
    <property type="entry name" value="Bacterial_rp_domain"/>
</dbReference>
<protein>
    <recommendedName>
        <fullName evidence="2">Bacterial repeat domain-containing protein</fullName>
    </recommendedName>
</protein>
<reference evidence="3" key="2">
    <citation type="submission" date="2020-09" db="EMBL/GenBank/DDBJ databases">
        <authorList>
            <person name="Sun Q."/>
            <person name="Zhou Y."/>
        </authorList>
    </citation>
    <scope>NUCLEOTIDE SEQUENCE</scope>
    <source>
        <strain evidence="3">CGMCC 1.12181</strain>
    </source>
</reference>
<organism evidence="3 4">
    <name type="scientific">Marinicella pacifica</name>
    <dbReference type="NCBI Taxonomy" id="1171543"/>
    <lineage>
        <taxon>Bacteria</taxon>
        <taxon>Pseudomonadati</taxon>
        <taxon>Pseudomonadota</taxon>
        <taxon>Gammaproteobacteria</taxon>
        <taxon>Lysobacterales</taxon>
        <taxon>Marinicellaceae</taxon>
        <taxon>Marinicella</taxon>
    </lineage>
</organism>
<proteinExistence type="predicted"/>
<evidence type="ECO:0000313" key="3">
    <source>
        <dbReference type="EMBL" id="GGF83715.1"/>
    </source>
</evidence>
<accession>A0A917CC77</accession>
<evidence type="ECO:0000256" key="1">
    <source>
        <dbReference type="SAM" id="SignalP"/>
    </source>
</evidence>
<keyword evidence="4" id="KW-1185">Reference proteome</keyword>
<feature type="domain" description="Bacterial repeat" evidence="2">
    <location>
        <begin position="857"/>
        <end position="910"/>
    </location>
</feature>
<dbReference type="AlphaFoldDB" id="A0A917CC77"/>
<dbReference type="Pfam" id="PF18998">
    <property type="entry name" value="Flg_new_2"/>
    <property type="match status" value="1"/>
</dbReference>
<comment type="caution">
    <text evidence="3">The sequence shown here is derived from an EMBL/GenBank/DDBJ whole genome shotgun (WGS) entry which is preliminary data.</text>
</comment>
<dbReference type="Proteomes" id="UP000605253">
    <property type="component" value="Unassembled WGS sequence"/>
</dbReference>
<feature type="chain" id="PRO_5037254154" description="Bacterial repeat domain-containing protein" evidence="1">
    <location>
        <begin position="22"/>
        <end position="923"/>
    </location>
</feature>
<dbReference type="EMBL" id="BMEO01000001">
    <property type="protein sequence ID" value="GGF83715.1"/>
    <property type="molecule type" value="Genomic_DNA"/>
</dbReference>
<dbReference type="RefSeq" id="WP_188363693.1">
    <property type="nucleotide sequence ID" value="NZ_BAABJF010000011.1"/>
</dbReference>
<keyword evidence="1" id="KW-0732">Signal</keyword>
<sequence>MPYKFIIMLFLMIISHKQVNAQALHWLSQPNGQLGAELNGDVYSAKTSANGRFIAFVSAASNIVAGDNNQIIDLFVYDSLNNTTRRATKTATGEIPADYFTILEFSKPTSDGQWVAFTALVEPPGGGLYTRPMYLKNLNTGALEVASFDSVAGAFNVSGSVHLADDAGSLTFTTSENLDPLHTDSRQNLYRKNLSTNQYTLLSKSFDNTAGVNYSINSFSVSANNRYIAFASRATNLTADTVVGNNGYLYDNVSGTLQVFTVKPNGQVTTDVQSRGPSSISVSNQGQVAHVSRQTDLVSNDNNGQSDLFLFNGSQNIRLNLDENGQEITDPNVNSVIISADGTRVIFSDTSALLPGDTNGIQDVYTYEVGSAQISRLITTPVNTSSILTPNNQSQDLSANGQKLLLRSSADLTNSPNYSYRATLFEYDFTNQQIQHLNPVVFNPNTITTNVHQPKISADQQSVIYSSATRNLTTQVDNDSNLDLFLLDRNSDQHLKIGKNLSQIPYSISPSGEFITFTSNFFQPNGTVDLGEHHVFLYNRNNQQYTQIATGSNPSVNDAGMVVFSSNYSLTANDNNDSDDIYLFDPSNNSLSLVSTNPTGIAGNGDSYYAQISGSSSDQWIVFVSRASDLVAADTNSTYDIFMRSWPGGSVFRVSQRPTLEEANSFSISPAISYDGSVVSFTTLASNLTNDDYTNSVGHTQVLAYDRDTQWLELVSQDSNGDPISSSASDNSTSTSGRYIAYTTASAVLAEDNDNYNDIYLYDRDLSTTVLISKNTSNQQSDNVFTNGDVVEDLLSTPPLLGLAFNGGGDLTGVDAHPNHTEAFLYQQGGPNVELNITVTGMGIVNGSLGISCFSNCSFHYPLGTELNLIASPDSGFLFDKWQSSRGQCTDNSNPCQLTMNRDKNIYAIFIDENDVIFKDGFE</sequence>
<gene>
    <name evidence="3" type="ORF">GCM10011365_00850</name>
</gene>
<name>A0A917CC77_9GAMM</name>
<evidence type="ECO:0000259" key="2">
    <source>
        <dbReference type="Pfam" id="PF18998"/>
    </source>
</evidence>
<feature type="signal peptide" evidence="1">
    <location>
        <begin position="1"/>
        <end position="21"/>
    </location>
</feature>
<dbReference type="SUPFAM" id="SSF82171">
    <property type="entry name" value="DPP6 N-terminal domain-like"/>
    <property type="match status" value="1"/>
</dbReference>